<dbReference type="AlphaFoldDB" id="A0A0G4NFS8"/>
<dbReference type="PANTHER" id="PTHR43098:SF5">
    <property type="entry name" value="DUAL-FUNCTIONAL MONOOXYGENASE_METHYLTRANSFERASE PSOF"/>
    <property type="match status" value="1"/>
</dbReference>
<dbReference type="SUPFAM" id="SSF51905">
    <property type="entry name" value="FAD/NAD(P)-binding domain"/>
    <property type="match status" value="1"/>
</dbReference>
<keyword evidence="2" id="KW-0274">FAD</keyword>
<evidence type="ECO:0000313" key="5">
    <source>
        <dbReference type="EMBL" id="CRK45278.1"/>
    </source>
</evidence>
<feature type="non-terminal residue" evidence="5">
    <location>
        <position position="155"/>
    </location>
</feature>
<sequence>MEELKGKRVGIIGTGATAIQTIQEIYKSVGSLTVFQRTANWTAPLRNSKISPEEMKEIRKSYPEIFRKCQESYACFVHVGNSQSVFDMTEEERHKQWEELYAQRGFAKVLSISGDIYTDKAANKLYSDFQEKKIRARIRDPKVADKLIPKNHGFG</sequence>
<dbReference type="EMBL" id="CVQI01034675">
    <property type="protein sequence ID" value="CRK45278.1"/>
    <property type="molecule type" value="Genomic_DNA"/>
</dbReference>
<evidence type="ECO:0000256" key="4">
    <source>
        <dbReference type="ARBA" id="ARBA00023002"/>
    </source>
</evidence>
<proteinExistence type="predicted"/>
<name>A0A0G4NFS8_VERLO</name>
<dbReference type="PANTHER" id="PTHR43098">
    <property type="entry name" value="L-ORNITHINE N(5)-MONOOXYGENASE-RELATED"/>
    <property type="match status" value="1"/>
</dbReference>
<keyword evidence="1" id="KW-0285">Flavoprotein</keyword>
<protein>
    <submittedName>
        <fullName evidence="5">Uncharacterized protein</fullName>
    </submittedName>
</protein>
<evidence type="ECO:0000256" key="1">
    <source>
        <dbReference type="ARBA" id="ARBA00022630"/>
    </source>
</evidence>
<organism evidence="5 6">
    <name type="scientific">Verticillium longisporum</name>
    <name type="common">Verticillium dahliae var. longisporum</name>
    <dbReference type="NCBI Taxonomy" id="100787"/>
    <lineage>
        <taxon>Eukaryota</taxon>
        <taxon>Fungi</taxon>
        <taxon>Dikarya</taxon>
        <taxon>Ascomycota</taxon>
        <taxon>Pezizomycotina</taxon>
        <taxon>Sordariomycetes</taxon>
        <taxon>Hypocreomycetidae</taxon>
        <taxon>Glomerellales</taxon>
        <taxon>Plectosphaerellaceae</taxon>
        <taxon>Verticillium</taxon>
    </lineage>
</organism>
<evidence type="ECO:0000256" key="3">
    <source>
        <dbReference type="ARBA" id="ARBA00022857"/>
    </source>
</evidence>
<evidence type="ECO:0000256" key="2">
    <source>
        <dbReference type="ARBA" id="ARBA00022827"/>
    </source>
</evidence>
<dbReference type="Proteomes" id="UP000045706">
    <property type="component" value="Unassembled WGS sequence"/>
</dbReference>
<gene>
    <name evidence="5" type="ORF">BN1723_019687</name>
</gene>
<accession>A0A0G4NFS8</accession>
<evidence type="ECO:0000313" key="6">
    <source>
        <dbReference type="Proteomes" id="UP000045706"/>
    </source>
</evidence>
<dbReference type="Gene3D" id="3.50.50.60">
    <property type="entry name" value="FAD/NAD(P)-binding domain"/>
    <property type="match status" value="1"/>
</dbReference>
<dbReference type="InterPro" id="IPR036188">
    <property type="entry name" value="FAD/NAD-bd_sf"/>
</dbReference>
<dbReference type="GO" id="GO:0016491">
    <property type="term" value="F:oxidoreductase activity"/>
    <property type="evidence" value="ECO:0007669"/>
    <property type="project" value="UniProtKB-KW"/>
</dbReference>
<keyword evidence="4" id="KW-0560">Oxidoreductase</keyword>
<dbReference type="InterPro" id="IPR050775">
    <property type="entry name" value="FAD-binding_Monooxygenases"/>
</dbReference>
<keyword evidence="3" id="KW-0521">NADP</keyword>
<reference evidence="6" key="1">
    <citation type="submission" date="2015-05" db="EMBL/GenBank/DDBJ databases">
        <authorList>
            <person name="Fogelqvist Johan"/>
        </authorList>
    </citation>
    <scope>NUCLEOTIDE SEQUENCE [LARGE SCALE GENOMIC DNA]</scope>
</reference>